<evidence type="ECO:0000313" key="2">
    <source>
        <dbReference type="Proteomes" id="UP000323506"/>
    </source>
</evidence>
<organism evidence="1 2">
    <name type="scientific">Gossypium darwinii</name>
    <name type="common">Darwin's cotton</name>
    <name type="synonym">Gossypium barbadense var. darwinii</name>
    <dbReference type="NCBI Taxonomy" id="34276"/>
    <lineage>
        <taxon>Eukaryota</taxon>
        <taxon>Viridiplantae</taxon>
        <taxon>Streptophyta</taxon>
        <taxon>Embryophyta</taxon>
        <taxon>Tracheophyta</taxon>
        <taxon>Spermatophyta</taxon>
        <taxon>Magnoliopsida</taxon>
        <taxon>eudicotyledons</taxon>
        <taxon>Gunneridae</taxon>
        <taxon>Pentapetalae</taxon>
        <taxon>rosids</taxon>
        <taxon>malvids</taxon>
        <taxon>Malvales</taxon>
        <taxon>Malvaceae</taxon>
        <taxon>Malvoideae</taxon>
        <taxon>Gossypium</taxon>
    </lineage>
</organism>
<reference evidence="1 2" key="1">
    <citation type="submission" date="2019-06" db="EMBL/GenBank/DDBJ databases">
        <title>WGS assembly of Gossypium darwinii.</title>
        <authorList>
            <person name="Chen Z.J."/>
            <person name="Sreedasyam A."/>
            <person name="Ando A."/>
            <person name="Song Q."/>
            <person name="De L."/>
            <person name="Hulse-Kemp A."/>
            <person name="Ding M."/>
            <person name="Ye W."/>
            <person name="Kirkbride R."/>
            <person name="Jenkins J."/>
            <person name="Plott C."/>
            <person name="Lovell J."/>
            <person name="Lin Y.-M."/>
            <person name="Vaughn R."/>
            <person name="Liu B."/>
            <person name="Li W."/>
            <person name="Simpson S."/>
            <person name="Scheffler B."/>
            <person name="Saski C."/>
            <person name="Grover C."/>
            <person name="Hu G."/>
            <person name="Conover J."/>
            <person name="Carlson J."/>
            <person name="Shu S."/>
            <person name="Boston L."/>
            <person name="Williams M."/>
            <person name="Peterson D."/>
            <person name="Mcgee K."/>
            <person name="Jones D."/>
            <person name="Wendel J."/>
            <person name="Stelly D."/>
            <person name="Grimwood J."/>
            <person name="Schmutz J."/>
        </authorList>
    </citation>
    <scope>NUCLEOTIDE SEQUENCE [LARGE SCALE GENOMIC DNA]</scope>
    <source>
        <strain evidence="1">1808015.09</strain>
    </source>
</reference>
<dbReference type="Proteomes" id="UP000323506">
    <property type="component" value="Chromosome D12"/>
</dbReference>
<sequence length="145" mass="16202">MQTNCEVDFFSTMENDPEMILLGKEDHLSYWEFVNSSDYDDDSGDVISVSDDASLSSSPKDTLTPHLIQGYACDGDGEQEVDDGDDGLDDELVPRAFSGKLGRQRMRKLGKRVFAKMHTSNMSPFLYMKPGCVYGKHGLGFKHSF</sequence>
<dbReference type="PANTHER" id="PTHR48213:SF1">
    <property type="entry name" value="PROSTATIC SPERMINE-BINDING-LIKE PROTEIN"/>
    <property type="match status" value="1"/>
</dbReference>
<protein>
    <submittedName>
        <fullName evidence="1">Uncharacterized protein</fullName>
    </submittedName>
</protein>
<dbReference type="PANTHER" id="PTHR48213">
    <property type="entry name" value="VID27-LIKE PROTEIN"/>
    <property type="match status" value="1"/>
</dbReference>
<proteinExistence type="predicted"/>
<name>A0A5D2A6J6_GOSDA</name>
<evidence type="ECO:0000313" key="1">
    <source>
        <dbReference type="EMBL" id="TYG39658.1"/>
    </source>
</evidence>
<keyword evidence="2" id="KW-1185">Reference proteome</keyword>
<gene>
    <name evidence="1" type="ORF">ES288_D12G033300v1</name>
</gene>
<dbReference type="AlphaFoldDB" id="A0A5D2A6J6"/>
<accession>A0A5D2A6J6</accession>
<dbReference type="EMBL" id="CM017712">
    <property type="protein sequence ID" value="TYG39658.1"/>
    <property type="molecule type" value="Genomic_DNA"/>
</dbReference>